<organism evidence="1 2">
    <name type="scientific">Mucuna pruriens</name>
    <name type="common">Velvet bean</name>
    <name type="synonym">Dolichos pruriens</name>
    <dbReference type="NCBI Taxonomy" id="157652"/>
    <lineage>
        <taxon>Eukaryota</taxon>
        <taxon>Viridiplantae</taxon>
        <taxon>Streptophyta</taxon>
        <taxon>Embryophyta</taxon>
        <taxon>Tracheophyta</taxon>
        <taxon>Spermatophyta</taxon>
        <taxon>Magnoliopsida</taxon>
        <taxon>eudicotyledons</taxon>
        <taxon>Gunneridae</taxon>
        <taxon>Pentapetalae</taxon>
        <taxon>rosids</taxon>
        <taxon>fabids</taxon>
        <taxon>Fabales</taxon>
        <taxon>Fabaceae</taxon>
        <taxon>Papilionoideae</taxon>
        <taxon>50 kb inversion clade</taxon>
        <taxon>NPAAA clade</taxon>
        <taxon>indigoferoid/millettioid clade</taxon>
        <taxon>Phaseoleae</taxon>
        <taxon>Mucuna</taxon>
    </lineage>
</organism>
<dbReference type="OrthoDB" id="1435551at2759"/>
<name>A0A371HIX5_MUCPR</name>
<keyword evidence="2" id="KW-1185">Reference proteome</keyword>
<dbReference type="EMBL" id="QJKJ01002466">
    <property type="protein sequence ID" value="RDY02756.1"/>
    <property type="molecule type" value="Genomic_DNA"/>
</dbReference>
<accession>A0A371HIX5</accession>
<evidence type="ECO:0000313" key="2">
    <source>
        <dbReference type="Proteomes" id="UP000257109"/>
    </source>
</evidence>
<reference evidence="1" key="1">
    <citation type="submission" date="2018-05" db="EMBL/GenBank/DDBJ databases">
        <title>Draft genome of Mucuna pruriens seed.</title>
        <authorList>
            <person name="Nnadi N.E."/>
            <person name="Vos R."/>
            <person name="Hasami M.H."/>
            <person name="Devisetty U.K."/>
            <person name="Aguiy J.C."/>
        </authorList>
    </citation>
    <scope>NUCLEOTIDE SEQUENCE [LARGE SCALE GENOMIC DNA]</scope>
    <source>
        <strain evidence="1">JCA_2017</strain>
    </source>
</reference>
<gene>
    <name evidence="1" type="ORF">CR513_13744</name>
</gene>
<proteinExistence type="predicted"/>
<protein>
    <submittedName>
        <fullName evidence="1">Uncharacterized protein</fullName>
    </submittedName>
</protein>
<evidence type="ECO:0000313" key="1">
    <source>
        <dbReference type="EMBL" id="RDY02756.1"/>
    </source>
</evidence>
<sequence length="77" mass="8477">MDGSHCYVDKLFEIVCRNSTSSNSGAYPKTLPENQIISQPGCNLKCGNVSIPYPFGVDDPKGHASEWLERVKPKAHI</sequence>
<dbReference type="AlphaFoldDB" id="A0A371HIX5"/>
<comment type="caution">
    <text evidence="1">The sequence shown here is derived from an EMBL/GenBank/DDBJ whole genome shotgun (WGS) entry which is preliminary data.</text>
</comment>
<feature type="non-terminal residue" evidence="1">
    <location>
        <position position="1"/>
    </location>
</feature>
<dbReference type="Proteomes" id="UP000257109">
    <property type="component" value="Unassembled WGS sequence"/>
</dbReference>